<evidence type="ECO:0000259" key="3">
    <source>
        <dbReference type="PROSITE" id="PS51767"/>
    </source>
</evidence>
<dbReference type="Gene3D" id="2.40.70.10">
    <property type="entry name" value="Acid Proteases"/>
    <property type="match status" value="2"/>
</dbReference>
<dbReference type="Proteomes" id="UP000294933">
    <property type="component" value="Unassembled WGS sequence"/>
</dbReference>
<dbReference type="InterPro" id="IPR001461">
    <property type="entry name" value="Aspartic_peptidase_A1"/>
</dbReference>
<dbReference type="VEuPathDB" id="FungiDB:BD410DRAFT_842999"/>
<protein>
    <submittedName>
        <fullName evidence="4">Acid protease</fullName>
    </submittedName>
</protein>
<accession>A0A4Y7PSC0</accession>
<evidence type="ECO:0000313" key="5">
    <source>
        <dbReference type="Proteomes" id="UP000294933"/>
    </source>
</evidence>
<keyword evidence="4" id="KW-0645">Protease</keyword>
<feature type="domain" description="Peptidase A1" evidence="3">
    <location>
        <begin position="31"/>
        <end position="341"/>
    </location>
</feature>
<evidence type="ECO:0000256" key="2">
    <source>
        <dbReference type="SAM" id="MobiDB-lite"/>
    </source>
</evidence>
<keyword evidence="4" id="KW-0378">Hydrolase</keyword>
<gene>
    <name evidence="4" type="ORF">BD410DRAFT_842999</name>
</gene>
<dbReference type="EMBL" id="ML170210">
    <property type="protein sequence ID" value="TDL18274.1"/>
    <property type="molecule type" value="Genomic_DNA"/>
</dbReference>
<dbReference type="GO" id="GO:0006508">
    <property type="term" value="P:proteolysis"/>
    <property type="evidence" value="ECO:0007669"/>
    <property type="project" value="UniProtKB-KW"/>
</dbReference>
<dbReference type="GO" id="GO:0004190">
    <property type="term" value="F:aspartic-type endopeptidase activity"/>
    <property type="evidence" value="ECO:0007669"/>
    <property type="project" value="InterPro"/>
</dbReference>
<reference evidence="4 5" key="1">
    <citation type="submission" date="2018-06" db="EMBL/GenBank/DDBJ databases">
        <title>A transcriptomic atlas of mushroom development highlights an independent origin of complex multicellularity.</title>
        <authorList>
            <consortium name="DOE Joint Genome Institute"/>
            <person name="Krizsan K."/>
            <person name="Almasi E."/>
            <person name="Merenyi Z."/>
            <person name="Sahu N."/>
            <person name="Viragh M."/>
            <person name="Koszo T."/>
            <person name="Mondo S."/>
            <person name="Kiss B."/>
            <person name="Balint B."/>
            <person name="Kues U."/>
            <person name="Barry K."/>
            <person name="Hegedus J.C."/>
            <person name="Henrissat B."/>
            <person name="Johnson J."/>
            <person name="Lipzen A."/>
            <person name="Ohm R."/>
            <person name="Nagy I."/>
            <person name="Pangilinan J."/>
            <person name="Yan J."/>
            <person name="Xiong Y."/>
            <person name="Grigoriev I.V."/>
            <person name="Hibbett D.S."/>
            <person name="Nagy L.G."/>
        </authorList>
    </citation>
    <scope>NUCLEOTIDE SEQUENCE [LARGE SCALE GENOMIC DNA]</scope>
    <source>
        <strain evidence="4 5">SZMC22713</strain>
    </source>
</reference>
<dbReference type="STRING" id="50990.A0A4Y7PSC0"/>
<dbReference type="PANTHER" id="PTHR47966">
    <property type="entry name" value="BETA-SITE APP-CLEAVING ENZYME, ISOFORM A-RELATED"/>
    <property type="match status" value="1"/>
</dbReference>
<dbReference type="PANTHER" id="PTHR47966:SF51">
    <property type="entry name" value="BETA-SITE APP-CLEAVING ENZYME, ISOFORM A-RELATED"/>
    <property type="match status" value="1"/>
</dbReference>
<evidence type="ECO:0000313" key="4">
    <source>
        <dbReference type="EMBL" id="TDL18274.1"/>
    </source>
</evidence>
<evidence type="ECO:0000256" key="1">
    <source>
        <dbReference type="ARBA" id="ARBA00007447"/>
    </source>
</evidence>
<comment type="similarity">
    <text evidence="1">Belongs to the peptidase A1 family.</text>
</comment>
<feature type="region of interest" description="Disordered" evidence="2">
    <location>
        <begin position="371"/>
        <end position="394"/>
    </location>
</feature>
<dbReference type="AlphaFoldDB" id="A0A4Y7PSC0"/>
<dbReference type="PROSITE" id="PS51767">
    <property type="entry name" value="PEPTIDASE_A1"/>
    <property type="match status" value="1"/>
</dbReference>
<sequence>MVPSAFAANRLWASLPVDSPRQLIGGDPFLHAVNVTIGTPPQQSSMFLSITDPTSVISSTDCFFCPGRNLFDQSLSSTFQRTESFFDDVIGLGGMSVDKAPFWLYETWPTNQSIFHSRGLGLWVDRHNTTLQQQSILKAAFDQELLLNPVIGLILNPRNPKLTIGALDPNDYVGEINWVSALDDGQVNIDGFYGFNGSKIPWETPTVYMDSRSFSIYVPNPKVYFVNEGYSGLPLSQLVGTLGAPSGTSEFAYVCNTTTPTISLSVGINGVKYPVNSTDLLRPPGPFSPGFGTCLVGISNFSSVANDANGHNAVLGVTFLRSVYLAYRIPTADCPAYWGFAFLANTNASSTLVQQKPTSTPTFSDRCLNFHQPTSPPANAPDNTQKFGNPFPVY</sequence>
<organism evidence="4 5">
    <name type="scientific">Rickenella mellea</name>
    <dbReference type="NCBI Taxonomy" id="50990"/>
    <lineage>
        <taxon>Eukaryota</taxon>
        <taxon>Fungi</taxon>
        <taxon>Dikarya</taxon>
        <taxon>Basidiomycota</taxon>
        <taxon>Agaricomycotina</taxon>
        <taxon>Agaricomycetes</taxon>
        <taxon>Hymenochaetales</taxon>
        <taxon>Rickenellaceae</taxon>
        <taxon>Rickenella</taxon>
    </lineage>
</organism>
<dbReference type="SUPFAM" id="SSF50630">
    <property type="entry name" value="Acid proteases"/>
    <property type="match status" value="1"/>
</dbReference>
<dbReference type="OrthoDB" id="2747330at2759"/>
<dbReference type="InterPro" id="IPR021109">
    <property type="entry name" value="Peptidase_aspartic_dom_sf"/>
</dbReference>
<name>A0A4Y7PSC0_9AGAM</name>
<dbReference type="Pfam" id="PF00026">
    <property type="entry name" value="Asp"/>
    <property type="match status" value="1"/>
</dbReference>
<keyword evidence="5" id="KW-1185">Reference proteome</keyword>
<dbReference type="InterPro" id="IPR033121">
    <property type="entry name" value="PEPTIDASE_A1"/>
</dbReference>
<proteinExistence type="inferred from homology"/>